<feature type="region of interest" description="Disordered" evidence="4">
    <location>
        <begin position="11"/>
        <end position="294"/>
    </location>
</feature>
<feature type="compositionally biased region" description="Low complexity" evidence="4">
    <location>
        <begin position="143"/>
        <end position="154"/>
    </location>
</feature>
<evidence type="ECO:0000313" key="6">
    <source>
        <dbReference type="EMBL" id="PSS27373.1"/>
    </source>
</evidence>
<feature type="compositionally biased region" description="Polar residues" evidence="4">
    <location>
        <begin position="401"/>
        <end position="437"/>
    </location>
</feature>
<organism evidence="6 7">
    <name type="scientific">Amorphotheca resinae ATCC 22711</name>
    <dbReference type="NCBI Taxonomy" id="857342"/>
    <lineage>
        <taxon>Eukaryota</taxon>
        <taxon>Fungi</taxon>
        <taxon>Dikarya</taxon>
        <taxon>Ascomycota</taxon>
        <taxon>Pezizomycotina</taxon>
        <taxon>Leotiomycetes</taxon>
        <taxon>Helotiales</taxon>
        <taxon>Amorphothecaceae</taxon>
        <taxon>Amorphotheca</taxon>
    </lineage>
</organism>
<evidence type="ECO:0000256" key="2">
    <source>
        <dbReference type="ARBA" id="ARBA00022679"/>
    </source>
</evidence>
<feature type="non-terminal residue" evidence="6">
    <location>
        <position position="1"/>
    </location>
</feature>
<feature type="compositionally biased region" description="Basic and acidic residues" evidence="4">
    <location>
        <begin position="386"/>
        <end position="400"/>
    </location>
</feature>
<feature type="compositionally biased region" description="Polar residues" evidence="4">
    <location>
        <begin position="347"/>
        <end position="368"/>
    </location>
</feature>
<dbReference type="InterPro" id="IPR001138">
    <property type="entry name" value="Zn2Cys6_DnaBD"/>
</dbReference>
<dbReference type="Pfam" id="PF12464">
    <property type="entry name" value="Mac"/>
    <property type="match status" value="1"/>
</dbReference>
<dbReference type="GO" id="GO:0016407">
    <property type="term" value="F:acetyltransferase activity"/>
    <property type="evidence" value="ECO:0007669"/>
    <property type="project" value="InterPro"/>
</dbReference>
<feature type="compositionally biased region" description="Basic and acidic residues" evidence="4">
    <location>
        <begin position="185"/>
        <end position="196"/>
    </location>
</feature>
<dbReference type="PROSITE" id="PS50048">
    <property type="entry name" value="ZN2_CY6_FUNGAL_2"/>
    <property type="match status" value="1"/>
</dbReference>
<feature type="domain" description="Zn(2)-C6 fungal-type" evidence="5">
    <location>
        <begin position="297"/>
        <end position="326"/>
    </location>
</feature>
<dbReference type="SUPFAM" id="SSF51161">
    <property type="entry name" value="Trimeric LpxA-like enzymes"/>
    <property type="match status" value="1"/>
</dbReference>
<evidence type="ECO:0000259" key="5">
    <source>
        <dbReference type="PROSITE" id="PS50048"/>
    </source>
</evidence>
<dbReference type="PANTHER" id="PTHR23416">
    <property type="entry name" value="SIALIC ACID SYNTHASE-RELATED"/>
    <property type="match status" value="1"/>
</dbReference>
<dbReference type="SMART" id="SM01266">
    <property type="entry name" value="Mac"/>
    <property type="match status" value="1"/>
</dbReference>
<dbReference type="AlphaFoldDB" id="A0A2T3BDF8"/>
<dbReference type="PANTHER" id="PTHR23416:SF76">
    <property type="entry name" value="ZN(II)2CYS6 TRANSCRIPTION FACTOR (EUROFUNG)"/>
    <property type="match status" value="1"/>
</dbReference>
<keyword evidence="2" id="KW-0808">Transferase</keyword>
<feature type="compositionally biased region" description="Basic and acidic residues" evidence="4">
    <location>
        <begin position="74"/>
        <end position="83"/>
    </location>
</feature>
<evidence type="ECO:0000256" key="4">
    <source>
        <dbReference type="SAM" id="MobiDB-lite"/>
    </source>
</evidence>
<dbReference type="Pfam" id="PF14602">
    <property type="entry name" value="Hexapep_2"/>
    <property type="match status" value="1"/>
</dbReference>
<dbReference type="InterPro" id="IPR011004">
    <property type="entry name" value="Trimer_LpxA-like_sf"/>
</dbReference>
<dbReference type="Gene3D" id="4.10.240.10">
    <property type="entry name" value="Zn(2)-C6 fungal-type DNA-binding domain"/>
    <property type="match status" value="1"/>
</dbReference>
<dbReference type="RefSeq" id="XP_024724898.1">
    <property type="nucleotide sequence ID" value="XM_024869681.1"/>
</dbReference>
<protein>
    <recommendedName>
        <fullName evidence="5">Zn(2)-C6 fungal-type domain-containing protein</fullName>
    </recommendedName>
</protein>
<dbReference type="Proteomes" id="UP000241818">
    <property type="component" value="Unassembled WGS sequence"/>
</dbReference>
<feature type="compositionally biased region" description="Low complexity" evidence="4">
    <location>
        <begin position="117"/>
        <end position="128"/>
    </location>
</feature>
<gene>
    <name evidence="6" type="ORF">M430DRAFT_91812</name>
</gene>
<dbReference type="InterPro" id="IPR036864">
    <property type="entry name" value="Zn2-C6_fun-type_DNA-bd_sf"/>
</dbReference>
<sequence length="719" mass="79077">GHQDLVSLARTILESTGPEENIPVRTQDRSEMSAIEEQGVTPAEPPSSRFTAVNGKEQSASVASVNGVNGNGAPRRESEERPRGQPRIPPPGQEKLTITTTITEREDWIPPANGDRPSYPYSTSYSDTDSAHKRKRSGSIEKNSASANSYHSHALPSSTKQTPTTANTESEGPRDNSPRGQSQPDSRDSYNADAKYRQILTPAEESREAAPGSEPWHSRRYPSQTHINSDEHLGEVLRRASQDMDAQQHQDYDNTSPGEDDRSTNPYNGYANERRDMSAQSDPKKRKRNFSNRTKTGCMTCRRRKKKCDESRPECNNCLRGGFVCSGYQQRGQWPKTEQKQAPIPLQSKTEYESTGYTQPSYSPQHINQPRREPLPGYRGQTLRVDPQHGRKPGMEDEQSRSGTANASTGSPENNRLSVTSLGMQTPTPITASNSSFPDHGLKSIYERSFPVLEPTKQDTDTGTPQSAQSSTAPQILHSHGHSESPHANPQVAAQLALSNLASTSRPRTQKEEMLAGRHYFPFDKELVLERERCNGACWRFNSSTNPNNGVSPEERARLFRDILQPRDHVMSPTQASPVTPVGRVGDNVVVEAPFTCDYGYNITIGQDVAIGKNCTILDTCEVKIGDRCNIGPNVNIYTATLPVDPKRRLGSKGQTLGRKIIIESDCWIGGGVTILPGRIIGKGSTVGAGSIVTRDVPPFTVVCGNPARVIRGLYPLLE</sequence>
<feature type="compositionally biased region" description="Polar residues" evidence="4">
    <location>
        <begin position="155"/>
        <end position="170"/>
    </location>
</feature>
<dbReference type="Gene3D" id="2.160.10.10">
    <property type="entry name" value="Hexapeptide repeat proteins"/>
    <property type="match status" value="1"/>
</dbReference>
<evidence type="ECO:0000256" key="3">
    <source>
        <dbReference type="ARBA" id="ARBA00023242"/>
    </source>
</evidence>
<dbReference type="SMART" id="SM00066">
    <property type="entry name" value="GAL4"/>
    <property type="match status" value="1"/>
</dbReference>
<feature type="region of interest" description="Disordered" evidence="4">
    <location>
        <begin position="333"/>
        <end position="442"/>
    </location>
</feature>
<proteinExistence type="inferred from homology"/>
<feature type="compositionally biased region" description="Polar residues" evidence="4">
    <location>
        <begin position="48"/>
        <end position="68"/>
    </location>
</feature>
<dbReference type="GO" id="GO:0000981">
    <property type="term" value="F:DNA-binding transcription factor activity, RNA polymerase II-specific"/>
    <property type="evidence" value="ECO:0007669"/>
    <property type="project" value="InterPro"/>
</dbReference>
<comment type="similarity">
    <text evidence="1">Belongs to the transferase hexapeptide repeat family.</text>
</comment>
<name>A0A2T3BDF8_AMORE</name>
<evidence type="ECO:0000313" key="7">
    <source>
        <dbReference type="Proteomes" id="UP000241818"/>
    </source>
</evidence>
<dbReference type="InterPro" id="IPR051159">
    <property type="entry name" value="Hexapeptide_acetyltransf"/>
</dbReference>
<evidence type="ECO:0000256" key="1">
    <source>
        <dbReference type="ARBA" id="ARBA00007274"/>
    </source>
</evidence>
<feature type="compositionally biased region" description="Polar residues" evidence="4">
    <location>
        <begin position="461"/>
        <end position="474"/>
    </location>
</feature>
<keyword evidence="3" id="KW-0539">Nucleus</keyword>
<dbReference type="Pfam" id="PF00132">
    <property type="entry name" value="Hexapep"/>
    <property type="match status" value="1"/>
</dbReference>
<dbReference type="SUPFAM" id="SSF57701">
    <property type="entry name" value="Zn2/Cys6 DNA-binding domain"/>
    <property type="match status" value="1"/>
</dbReference>
<feature type="compositionally biased region" description="Basic and acidic residues" evidence="4">
    <location>
        <begin position="228"/>
        <end position="252"/>
    </location>
</feature>
<keyword evidence="7" id="KW-1185">Reference proteome</keyword>
<dbReference type="EMBL" id="KZ679006">
    <property type="protein sequence ID" value="PSS27373.1"/>
    <property type="molecule type" value="Genomic_DNA"/>
</dbReference>
<dbReference type="STRING" id="857342.A0A2T3BDF8"/>
<dbReference type="GeneID" id="36577762"/>
<dbReference type="InterPro" id="IPR001451">
    <property type="entry name" value="Hexapep"/>
</dbReference>
<accession>A0A2T3BDF8</accession>
<dbReference type="GO" id="GO:0008270">
    <property type="term" value="F:zinc ion binding"/>
    <property type="evidence" value="ECO:0007669"/>
    <property type="project" value="InterPro"/>
</dbReference>
<dbReference type="Pfam" id="PF00172">
    <property type="entry name" value="Zn_clus"/>
    <property type="match status" value="1"/>
</dbReference>
<feature type="region of interest" description="Disordered" evidence="4">
    <location>
        <begin position="455"/>
        <end position="490"/>
    </location>
</feature>
<dbReference type="InterPro" id="IPR024688">
    <property type="entry name" value="Mac_dom"/>
</dbReference>
<dbReference type="InParanoid" id="A0A2T3BDF8"/>
<dbReference type="OrthoDB" id="25818at2759"/>
<dbReference type="CDD" id="cd00067">
    <property type="entry name" value="GAL4"/>
    <property type="match status" value="1"/>
</dbReference>
<reference evidence="6 7" key="1">
    <citation type="journal article" date="2018" name="New Phytol.">
        <title>Comparative genomics and transcriptomics depict ericoid mycorrhizal fungi as versatile saprotrophs and plant mutualists.</title>
        <authorList>
            <person name="Martino E."/>
            <person name="Morin E."/>
            <person name="Grelet G.A."/>
            <person name="Kuo A."/>
            <person name="Kohler A."/>
            <person name="Daghino S."/>
            <person name="Barry K.W."/>
            <person name="Cichocki N."/>
            <person name="Clum A."/>
            <person name="Dockter R.B."/>
            <person name="Hainaut M."/>
            <person name="Kuo R.C."/>
            <person name="LaButti K."/>
            <person name="Lindahl B.D."/>
            <person name="Lindquist E.A."/>
            <person name="Lipzen A."/>
            <person name="Khouja H.R."/>
            <person name="Magnuson J."/>
            <person name="Murat C."/>
            <person name="Ohm R.A."/>
            <person name="Singer S.W."/>
            <person name="Spatafora J.W."/>
            <person name="Wang M."/>
            <person name="Veneault-Fourrey C."/>
            <person name="Henrissat B."/>
            <person name="Grigoriev I.V."/>
            <person name="Martin F.M."/>
            <person name="Perotto S."/>
        </authorList>
    </citation>
    <scope>NUCLEOTIDE SEQUENCE [LARGE SCALE GENOMIC DNA]</scope>
    <source>
        <strain evidence="6 7">ATCC 22711</strain>
    </source>
</reference>
<dbReference type="GO" id="GO:0008374">
    <property type="term" value="F:O-acyltransferase activity"/>
    <property type="evidence" value="ECO:0007669"/>
    <property type="project" value="TreeGrafter"/>
</dbReference>
<dbReference type="PROSITE" id="PS00463">
    <property type="entry name" value="ZN2_CY6_FUNGAL_1"/>
    <property type="match status" value="1"/>
</dbReference>
<dbReference type="CDD" id="cd03357">
    <property type="entry name" value="LbH_MAT_GAT"/>
    <property type="match status" value="1"/>
</dbReference>